<dbReference type="PRINTS" id="PR00420">
    <property type="entry name" value="RNGMNOXGNASE"/>
</dbReference>
<organism evidence="7 8">
    <name type="scientific">Thyridium curvatum</name>
    <dbReference type="NCBI Taxonomy" id="1093900"/>
    <lineage>
        <taxon>Eukaryota</taxon>
        <taxon>Fungi</taxon>
        <taxon>Dikarya</taxon>
        <taxon>Ascomycota</taxon>
        <taxon>Pezizomycotina</taxon>
        <taxon>Sordariomycetes</taxon>
        <taxon>Sordariomycetidae</taxon>
        <taxon>Thyridiales</taxon>
        <taxon>Thyridiaceae</taxon>
        <taxon>Thyridium</taxon>
    </lineage>
</organism>
<dbReference type="Proteomes" id="UP000319257">
    <property type="component" value="Unassembled WGS sequence"/>
</dbReference>
<evidence type="ECO:0000256" key="5">
    <source>
        <dbReference type="ARBA" id="ARBA00023033"/>
    </source>
</evidence>
<dbReference type="InParanoid" id="A0A507BM55"/>
<gene>
    <name evidence="7" type="ORF">E0L32_002929</name>
</gene>
<evidence type="ECO:0000313" key="7">
    <source>
        <dbReference type="EMBL" id="TPX17828.1"/>
    </source>
</evidence>
<dbReference type="PANTHER" id="PTHR13789:SF309">
    <property type="entry name" value="PUTATIVE (AFU_ORTHOLOGUE AFUA_6G14510)-RELATED"/>
    <property type="match status" value="1"/>
</dbReference>
<dbReference type="STRING" id="1093900.A0A507BM55"/>
<comment type="similarity">
    <text evidence="1">Belongs to the paxM FAD-dependent monooxygenase family.</text>
</comment>
<evidence type="ECO:0000259" key="6">
    <source>
        <dbReference type="Pfam" id="PF01494"/>
    </source>
</evidence>
<evidence type="ECO:0000256" key="2">
    <source>
        <dbReference type="ARBA" id="ARBA00022630"/>
    </source>
</evidence>
<keyword evidence="4" id="KW-0560">Oxidoreductase</keyword>
<dbReference type="OrthoDB" id="1878542at2759"/>
<sequence length="420" mass="46029">MTSPTVLIIGCGIAGPVLGNFYKRKGYRPIVFDKVPELGDAGASLMLMSNGLKVLNLVGLAEAVKAESTPLAAFWDAKSTGEVIGQSDLPSTFADKYRQPAVGIRRTTLNLMLKKMLLDLDVEVREGWELIDITETDESVTAIFDGGRSVTGSFLIGCDGIKAASRRSLLRNQGQAEDIPVFTGLTQTAGISETPAALRGLAAMRNWYGDGVHVISYPITPTQTSWAVTQRETQEKEETWRPYRPDEMTEQRAQLSSLLEGWDPSILKMINTSERIIKFGLFDREELKPSKWHSKRCVLVGDAAHPTSPHLGQGANQAFEDCFHLSHAMPFLDPNSKDYAEQLALLGPGLSEAIFKPFAEKRQPRTALLVQGARAQGNRRVATGSGACKERDAAIMESYANLAGIADKFESLLREPFQDL</sequence>
<dbReference type="Gene3D" id="3.50.50.60">
    <property type="entry name" value="FAD/NAD(P)-binding domain"/>
    <property type="match status" value="1"/>
</dbReference>
<dbReference type="Pfam" id="PF01494">
    <property type="entry name" value="FAD_binding_3"/>
    <property type="match status" value="1"/>
</dbReference>
<comment type="caution">
    <text evidence="7">The sequence shown here is derived from an EMBL/GenBank/DDBJ whole genome shotgun (WGS) entry which is preliminary data.</text>
</comment>
<protein>
    <recommendedName>
        <fullName evidence="6">FAD-binding domain-containing protein</fullName>
    </recommendedName>
</protein>
<feature type="domain" description="FAD-binding" evidence="6">
    <location>
        <begin position="5"/>
        <end position="327"/>
    </location>
</feature>
<evidence type="ECO:0000256" key="4">
    <source>
        <dbReference type="ARBA" id="ARBA00023002"/>
    </source>
</evidence>
<dbReference type="InterPro" id="IPR036188">
    <property type="entry name" value="FAD/NAD-bd_sf"/>
</dbReference>
<proteinExistence type="inferred from homology"/>
<dbReference type="GO" id="GO:0004497">
    <property type="term" value="F:monooxygenase activity"/>
    <property type="evidence" value="ECO:0007669"/>
    <property type="project" value="UniProtKB-KW"/>
</dbReference>
<dbReference type="AlphaFoldDB" id="A0A507BM55"/>
<dbReference type="EMBL" id="SKBQ01000012">
    <property type="protein sequence ID" value="TPX17828.1"/>
    <property type="molecule type" value="Genomic_DNA"/>
</dbReference>
<evidence type="ECO:0000313" key="8">
    <source>
        <dbReference type="Proteomes" id="UP000319257"/>
    </source>
</evidence>
<keyword evidence="5" id="KW-0503">Monooxygenase</keyword>
<dbReference type="InterPro" id="IPR050493">
    <property type="entry name" value="FAD-dep_Monooxygenase_BioMet"/>
</dbReference>
<accession>A0A507BM55</accession>
<dbReference type="GeneID" id="41970376"/>
<dbReference type="GO" id="GO:0071949">
    <property type="term" value="F:FAD binding"/>
    <property type="evidence" value="ECO:0007669"/>
    <property type="project" value="InterPro"/>
</dbReference>
<evidence type="ECO:0000256" key="3">
    <source>
        <dbReference type="ARBA" id="ARBA00022827"/>
    </source>
</evidence>
<name>A0A507BM55_9PEZI</name>
<keyword evidence="3" id="KW-0274">FAD</keyword>
<dbReference type="SUPFAM" id="SSF51905">
    <property type="entry name" value="FAD/NAD(P)-binding domain"/>
    <property type="match status" value="1"/>
</dbReference>
<evidence type="ECO:0000256" key="1">
    <source>
        <dbReference type="ARBA" id="ARBA00007992"/>
    </source>
</evidence>
<reference evidence="7 8" key="1">
    <citation type="submission" date="2019-06" db="EMBL/GenBank/DDBJ databases">
        <title>Draft genome sequence of the filamentous fungus Phialemoniopsis curvata isolated from diesel fuel.</title>
        <authorList>
            <person name="Varaljay V.A."/>
            <person name="Lyon W.J."/>
            <person name="Crouch A.L."/>
            <person name="Drake C.E."/>
            <person name="Hollomon J.M."/>
            <person name="Nadeau L.J."/>
            <person name="Nunn H.S."/>
            <person name="Stevenson B.S."/>
            <person name="Bojanowski C.L."/>
            <person name="Crookes-Goodson W.J."/>
        </authorList>
    </citation>
    <scope>NUCLEOTIDE SEQUENCE [LARGE SCALE GENOMIC DNA]</scope>
    <source>
        <strain evidence="7 8">D216</strain>
    </source>
</reference>
<keyword evidence="2" id="KW-0285">Flavoprotein</keyword>
<dbReference type="PANTHER" id="PTHR13789">
    <property type="entry name" value="MONOOXYGENASE"/>
    <property type="match status" value="1"/>
</dbReference>
<keyword evidence="8" id="KW-1185">Reference proteome</keyword>
<dbReference type="RefSeq" id="XP_030999539.1">
    <property type="nucleotide sequence ID" value="XM_031137172.1"/>
</dbReference>
<dbReference type="InterPro" id="IPR002938">
    <property type="entry name" value="FAD-bd"/>
</dbReference>